<reference evidence="3 4" key="1">
    <citation type="submission" date="2020-08" db="EMBL/GenBank/DDBJ databases">
        <title>Genomic Encyclopedia of Type Strains, Phase III (KMG-III): the genomes of soil and plant-associated and newly described type strains.</title>
        <authorList>
            <person name="Whitman W."/>
        </authorList>
    </citation>
    <scope>NUCLEOTIDE SEQUENCE [LARGE SCALE GENOMIC DNA]</scope>
    <source>
        <strain evidence="3 4">CECT 5862</strain>
    </source>
</reference>
<organism evidence="3 4">
    <name type="scientific">Paenibacillus phyllosphaerae</name>
    <dbReference type="NCBI Taxonomy" id="274593"/>
    <lineage>
        <taxon>Bacteria</taxon>
        <taxon>Bacillati</taxon>
        <taxon>Bacillota</taxon>
        <taxon>Bacilli</taxon>
        <taxon>Bacillales</taxon>
        <taxon>Paenibacillaceae</taxon>
        <taxon>Paenibacillus</taxon>
    </lineage>
</organism>
<sequence length="183" mass="21464">MQAKVFRVETFYYHDEVGRPSREIAVPTDATLHDLADAILKSFNFDNDHLFGFYNNVKKWTRSKTRYELSSDGPYGEDCPGVKHTLVSEAFPARKRRMLFLFDYSRDWRFVVQYLDVIELPDDHPLPSVLASIGDAPFQYENMRDWEDYFDDGEDEDENAEEEGDDEAESQNLLLKNQERTQT</sequence>
<protein>
    <recommendedName>
        <fullName evidence="2">Plasmid pRiA4b Orf3-like domain-containing protein</fullName>
    </recommendedName>
</protein>
<feature type="domain" description="Plasmid pRiA4b Orf3-like" evidence="2">
    <location>
        <begin position="21"/>
        <end position="162"/>
    </location>
</feature>
<evidence type="ECO:0000313" key="3">
    <source>
        <dbReference type="EMBL" id="MBB3111475.1"/>
    </source>
</evidence>
<dbReference type="AlphaFoldDB" id="A0A7W5FNM6"/>
<evidence type="ECO:0000259" key="2">
    <source>
        <dbReference type="Pfam" id="PF07929"/>
    </source>
</evidence>
<feature type="compositionally biased region" description="Acidic residues" evidence="1">
    <location>
        <begin position="149"/>
        <end position="169"/>
    </location>
</feature>
<dbReference type="SUPFAM" id="SSF159941">
    <property type="entry name" value="MM3350-like"/>
    <property type="match status" value="1"/>
</dbReference>
<dbReference type="Proteomes" id="UP000570361">
    <property type="component" value="Unassembled WGS sequence"/>
</dbReference>
<evidence type="ECO:0000313" key="4">
    <source>
        <dbReference type="Proteomes" id="UP000570361"/>
    </source>
</evidence>
<dbReference type="EMBL" id="JACHXK010000007">
    <property type="protein sequence ID" value="MBB3111475.1"/>
    <property type="molecule type" value="Genomic_DNA"/>
</dbReference>
<dbReference type="InterPro" id="IPR012912">
    <property type="entry name" value="Plasmid_pRiA4b_Orf3-like"/>
</dbReference>
<gene>
    <name evidence="3" type="ORF">FHS18_003543</name>
</gene>
<proteinExistence type="predicted"/>
<dbReference type="InterPro" id="IPR024047">
    <property type="entry name" value="MM3350-like_sf"/>
</dbReference>
<evidence type="ECO:0000256" key="1">
    <source>
        <dbReference type="SAM" id="MobiDB-lite"/>
    </source>
</evidence>
<accession>A0A7W5FNM6</accession>
<feature type="region of interest" description="Disordered" evidence="1">
    <location>
        <begin position="149"/>
        <end position="183"/>
    </location>
</feature>
<name>A0A7W5FNM6_9BACL</name>
<keyword evidence="4" id="KW-1185">Reference proteome</keyword>
<dbReference type="Pfam" id="PF07929">
    <property type="entry name" value="PRiA4_ORF3"/>
    <property type="match status" value="1"/>
</dbReference>
<dbReference type="Gene3D" id="3.10.290.30">
    <property type="entry name" value="MM3350-like"/>
    <property type="match status" value="1"/>
</dbReference>
<comment type="caution">
    <text evidence="3">The sequence shown here is derived from an EMBL/GenBank/DDBJ whole genome shotgun (WGS) entry which is preliminary data.</text>
</comment>
<dbReference type="RefSeq" id="WP_183601338.1">
    <property type="nucleotide sequence ID" value="NZ_JACHXK010000007.1"/>
</dbReference>